<proteinExistence type="inferred from homology"/>
<dbReference type="HOGENOM" id="CLU_033332_0_0_5"/>
<feature type="active site" description="Proton acceptor" evidence="2">
    <location>
        <position position="214"/>
    </location>
</feature>
<dbReference type="Proteomes" id="UP000033220">
    <property type="component" value="Chromosome DSM 122"/>
</dbReference>
<dbReference type="GO" id="GO:0030170">
    <property type="term" value="F:pyridoxal phosphate binding"/>
    <property type="evidence" value="ECO:0007669"/>
    <property type="project" value="TreeGrafter"/>
</dbReference>
<evidence type="ECO:0000313" key="6">
    <source>
        <dbReference type="Proteomes" id="UP000033220"/>
    </source>
</evidence>
<evidence type="ECO:0000313" key="5">
    <source>
        <dbReference type="EMBL" id="CCG06607.1"/>
    </source>
</evidence>
<dbReference type="InterPro" id="IPR015424">
    <property type="entry name" value="PyrdxlP-dep_Trfase"/>
</dbReference>
<dbReference type="GO" id="GO:0000271">
    <property type="term" value="P:polysaccharide biosynthetic process"/>
    <property type="evidence" value="ECO:0007669"/>
    <property type="project" value="TreeGrafter"/>
</dbReference>
<dbReference type="STRING" id="1150469.RSPPHO_03268"/>
<dbReference type="InterPro" id="IPR015422">
    <property type="entry name" value="PyrdxlP-dep_Trfase_small"/>
</dbReference>
<feature type="modified residue" description="N6-(pyridoxal phosphate)lysine" evidence="3">
    <location>
        <position position="214"/>
    </location>
</feature>
<protein>
    <submittedName>
        <fullName evidence="5">DegT/DnrJ/EryC1/StrS aminotransferase</fullName>
    </submittedName>
</protein>
<dbReference type="SUPFAM" id="SSF53383">
    <property type="entry name" value="PLP-dependent transferases"/>
    <property type="match status" value="1"/>
</dbReference>
<dbReference type="PANTHER" id="PTHR30244:SF34">
    <property type="entry name" value="DTDP-4-AMINO-4,6-DIDEOXYGALACTOSE TRANSAMINASE"/>
    <property type="match status" value="1"/>
</dbReference>
<dbReference type="PANTHER" id="PTHR30244">
    <property type="entry name" value="TRANSAMINASE"/>
    <property type="match status" value="1"/>
</dbReference>
<organism evidence="5 6">
    <name type="scientific">Pararhodospirillum photometricum DSM 122</name>
    <dbReference type="NCBI Taxonomy" id="1150469"/>
    <lineage>
        <taxon>Bacteria</taxon>
        <taxon>Pseudomonadati</taxon>
        <taxon>Pseudomonadota</taxon>
        <taxon>Alphaproteobacteria</taxon>
        <taxon>Rhodospirillales</taxon>
        <taxon>Rhodospirillaceae</taxon>
        <taxon>Pararhodospirillum</taxon>
    </lineage>
</organism>
<dbReference type="PIRSF" id="PIRSF000390">
    <property type="entry name" value="PLP_StrS"/>
    <property type="match status" value="1"/>
</dbReference>
<accession>H6SID2</accession>
<keyword evidence="3 4" id="KW-0663">Pyridoxal phosphate</keyword>
<dbReference type="KEGG" id="rpm:RSPPHO_03268"/>
<dbReference type="EMBL" id="HE663493">
    <property type="protein sequence ID" value="CCG06607.1"/>
    <property type="molecule type" value="Genomic_DNA"/>
</dbReference>
<dbReference type="CDD" id="cd00616">
    <property type="entry name" value="AHBA_syn"/>
    <property type="match status" value="1"/>
</dbReference>
<dbReference type="eggNOG" id="COG0399">
    <property type="taxonomic scope" value="Bacteria"/>
</dbReference>
<comment type="similarity">
    <text evidence="1 4">Belongs to the DegT/DnrJ/EryC1 family.</text>
</comment>
<evidence type="ECO:0000256" key="4">
    <source>
        <dbReference type="RuleBase" id="RU004508"/>
    </source>
</evidence>
<gene>
    <name evidence="5" type="ORF">RSPPHO_03268</name>
</gene>
<dbReference type="Gene3D" id="3.90.1150.10">
    <property type="entry name" value="Aspartate Aminotransferase, domain 1"/>
    <property type="match status" value="1"/>
</dbReference>
<dbReference type="Pfam" id="PF01041">
    <property type="entry name" value="DegT_DnrJ_EryC1"/>
    <property type="match status" value="1"/>
</dbReference>
<sequence length="403" mass="45930">MLLDRKIYLIYSSLSCQKINCQQELSVQQNNIQLFVPSFRVQECLDEIQVCFEKGWTGLGFKTVEFEEAWNKYTGHNHSHFLSSATAGLHLSIKIFKEVYGWEDGDEVISTPITFVSTNHAIRYERLKPVFCDIDQYFCIDPNKLEEKITNKTRAVIFVGLGGSTGQLEEVIAICKRRNIKLILDAAHMAGTRLNGKAPGNLADVTVYSFQAVKNLPTADSGMICFKDPALDVIVRQQAWLGIDKDTFSRSSEGGAYKWLYSVPYLGYKYHGNSIMAAIGLVQLRYLDQDNAYRRQIAYWYDKAFENNPRISRIPMPVGCDSSRHLYQILIDNRDEMMLALNSQGIYPGVHYRDNTEYEMYADCGDCPHAAEVSRHVISLPMHLRLDYADVQRVVEAVTRAVK</sequence>
<keyword evidence="5" id="KW-0032">Aminotransferase</keyword>
<dbReference type="GO" id="GO:0008483">
    <property type="term" value="F:transaminase activity"/>
    <property type="evidence" value="ECO:0007669"/>
    <property type="project" value="UniProtKB-KW"/>
</dbReference>
<reference evidence="5 6" key="1">
    <citation type="submission" date="2012-02" db="EMBL/GenBank/DDBJ databases">
        <title>Shotgun genome sequence of Phaeospirillum photometricum DSM 122.</title>
        <authorList>
            <person name="Duquesne K."/>
            <person name="Sturgis J."/>
        </authorList>
    </citation>
    <scope>NUCLEOTIDE SEQUENCE [LARGE SCALE GENOMIC DNA]</scope>
    <source>
        <strain evidence="6">DSM122</strain>
    </source>
</reference>
<dbReference type="InterPro" id="IPR015421">
    <property type="entry name" value="PyrdxlP-dep_Trfase_major"/>
</dbReference>
<dbReference type="AlphaFoldDB" id="H6SID2"/>
<dbReference type="InterPro" id="IPR000653">
    <property type="entry name" value="DegT/StrS_aminotransferase"/>
</dbReference>
<keyword evidence="6" id="KW-1185">Reference proteome</keyword>
<name>H6SID2_PARPM</name>
<evidence type="ECO:0000256" key="2">
    <source>
        <dbReference type="PIRSR" id="PIRSR000390-1"/>
    </source>
</evidence>
<dbReference type="Gene3D" id="3.40.640.10">
    <property type="entry name" value="Type I PLP-dependent aspartate aminotransferase-like (Major domain)"/>
    <property type="match status" value="1"/>
</dbReference>
<evidence type="ECO:0000256" key="3">
    <source>
        <dbReference type="PIRSR" id="PIRSR000390-2"/>
    </source>
</evidence>
<evidence type="ECO:0000256" key="1">
    <source>
        <dbReference type="ARBA" id="ARBA00037999"/>
    </source>
</evidence>
<keyword evidence="5" id="KW-0808">Transferase</keyword>